<evidence type="ECO:0000259" key="6">
    <source>
        <dbReference type="Pfam" id="PF07669"/>
    </source>
</evidence>
<dbReference type="GO" id="GO:0006304">
    <property type="term" value="P:DNA modification"/>
    <property type="evidence" value="ECO:0007669"/>
    <property type="project" value="InterPro"/>
</dbReference>
<dbReference type="PRINTS" id="PR00507">
    <property type="entry name" value="N12N6MTFRASE"/>
</dbReference>
<dbReference type="RefSeq" id="WP_021796719.1">
    <property type="nucleotide sequence ID" value="NZ_ACVN02000072.1"/>
</dbReference>
<dbReference type="PANTHER" id="PTHR33841:SF1">
    <property type="entry name" value="DNA METHYLTRANSFERASE A"/>
    <property type="match status" value="1"/>
</dbReference>
<evidence type="ECO:0000256" key="3">
    <source>
        <dbReference type="ARBA" id="ARBA00022679"/>
    </source>
</evidence>
<dbReference type="Proteomes" id="UP000017052">
    <property type="component" value="Unassembled WGS sequence"/>
</dbReference>
<gene>
    <name evidence="7" type="ORF">HMPREF0682_2390</name>
</gene>
<dbReference type="InterPro" id="IPR050953">
    <property type="entry name" value="N4_N6_ade-DNA_methylase"/>
</dbReference>
<dbReference type="EC" id="2.1.1.72" evidence="1"/>
<dbReference type="AlphaFoldDB" id="U2S564"/>
<dbReference type="GeneID" id="95359206"/>
<dbReference type="GO" id="GO:0032259">
    <property type="term" value="P:methylation"/>
    <property type="evidence" value="ECO:0007669"/>
    <property type="project" value="UniProtKB-KW"/>
</dbReference>
<dbReference type="GO" id="GO:0003676">
    <property type="term" value="F:nucleic acid binding"/>
    <property type="evidence" value="ECO:0007669"/>
    <property type="project" value="InterPro"/>
</dbReference>
<evidence type="ECO:0000256" key="4">
    <source>
        <dbReference type="ARBA" id="ARBA00022691"/>
    </source>
</evidence>
<organism evidence="7 8">
    <name type="scientific">Propionibacterium acidifaciens F0233</name>
    <dbReference type="NCBI Taxonomy" id="553198"/>
    <lineage>
        <taxon>Bacteria</taxon>
        <taxon>Bacillati</taxon>
        <taxon>Actinomycetota</taxon>
        <taxon>Actinomycetes</taxon>
        <taxon>Propionibacteriales</taxon>
        <taxon>Propionibacteriaceae</taxon>
        <taxon>Propionibacterium</taxon>
    </lineage>
</organism>
<dbReference type="SUPFAM" id="SSF53335">
    <property type="entry name" value="S-adenosyl-L-methionine-dependent methyltransferases"/>
    <property type="match status" value="1"/>
</dbReference>
<evidence type="ECO:0000313" key="8">
    <source>
        <dbReference type="Proteomes" id="UP000017052"/>
    </source>
</evidence>
<dbReference type="InterPro" id="IPR002052">
    <property type="entry name" value="DNA_methylase_N6_adenine_CS"/>
</dbReference>
<dbReference type="InterPro" id="IPR047939">
    <property type="entry name" value="BREX_1_PglX"/>
</dbReference>
<dbReference type="InterPro" id="IPR029063">
    <property type="entry name" value="SAM-dependent_MTases_sf"/>
</dbReference>
<dbReference type="GO" id="GO:0009007">
    <property type="term" value="F:site-specific DNA-methyltransferase (adenine-specific) activity"/>
    <property type="evidence" value="ECO:0007669"/>
    <property type="project" value="UniProtKB-EC"/>
</dbReference>
<evidence type="ECO:0000256" key="2">
    <source>
        <dbReference type="ARBA" id="ARBA00022603"/>
    </source>
</evidence>
<reference evidence="7" key="1">
    <citation type="submission" date="2013-08" db="EMBL/GenBank/DDBJ databases">
        <authorList>
            <person name="Durkin A.S."/>
            <person name="Haft D.R."/>
            <person name="McCorrison J."/>
            <person name="Torralba M."/>
            <person name="Gillis M."/>
            <person name="Haft D.H."/>
            <person name="Methe B."/>
            <person name="Sutton G."/>
            <person name="Nelson K.E."/>
        </authorList>
    </citation>
    <scope>NUCLEOTIDE SEQUENCE [LARGE SCALE GENOMIC DNA]</scope>
    <source>
        <strain evidence="7">F0233</strain>
    </source>
</reference>
<accession>U2S564</accession>
<comment type="catalytic activity">
    <reaction evidence="5">
        <text>a 2'-deoxyadenosine in DNA + S-adenosyl-L-methionine = an N(6)-methyl-2'-deoxyadenosine in DNA + S-adenosyl-L-homocysteine + H(+)</text>
        <dbReference type="Rhea" id="RHEA:15197"/>
        <dbReference type="Rhea" id="RHEA-COMP:12418"/>
        <dbReference type="Rhea" id="RHEA-COMP:12419"/>
        <dbReference type="ChEBI" id="CHEBI:15378"/>
        <dbReference type="ChEBI" id="CHEBI:57856"/>
        <dbReference type="ChEBI" id="CHEBI:59789"/>
        <dbReference type="ChEBI" id="CHEBI:90615"/>
        <dbReference type="ChEBI" id="CHEBI:90616"/>
        <dbReference type="EC" id="2.1.1.72"/>
    </reaction>
</comment>
<keyword evidence="3" id="KW-0808">Transferase</keyword>
<proteinExistence type="predicted"/>
<evidence type="ECO:0000313" key="7">
    <source>
        <dbReference type="EMBL" id="ERK60833.1"/>
    </source>
</evidence>
<dbReference type="InterPro" id="IPR011639">
    <property type="entry name" value="MethylTrfase_TaqI-like_dom"/>
</dbReference>
<dbReference type="Gene3D" id="3.40.50.150">
    <property type="entry name" value="Vaccinia Virus protein VP39"/>
    <property type="match status" value="1"/>
</dbReference>
<keyword evidence="8" id="KW-1185">Reference proteome</keyword>
<name>U2S564_9ACTN</name>
<keyword evidence="2 7" id="KW-0489">Methyltransferase</keyword>
<keyword evidence="4" id="KW-0949">S-adenosyl-L-methionine</keyword>
<dbReference type="EMBL" id="ACVN02000072">
    <property type="protein sequence ID" value="ERK60833.1"/>
    <property type="molecule type" value="Genomic_DNA"/>
</dbReference>
<evidence type="ECO:0000256" key="5">
    <source>
        <dbReference type="ARBA" id="ARBA00047942"/>
    </source>
</evidence>
<dbReference type="NCBIfam" id="NF033452">
    <property type="entry name" value="BREX_1_MTaseX"/>
    <property type="match status" value="1"/>
</dbReference>
<sequence length="1191" mass="133544">MIDTKKLEAFAASARSGLIAEVEARLMAALAPASTARVEAPGAVRELEDAIARHGGGREGRRRIVEEQAYAWFNRIIALRFMDANRCTPTPVVSPEAGRASGQPAVLAAAKRGEFDPDVFTRPAQVERITGLLDGTLTSHNAQGEAYGLILAAHCAFWHRAMPFMFAADGSFTSLLMPGNLLADGSVRATAVETLTVEDCQDVEVIGWLYQFYISERKNEVFAGFKRNKKAGPDEIPAATQLFTPDWIVRYLVQNSVGRLWLLNHPESALGGRMEYYIEPTGEEDFLRIERPEELTVMDPACGSGHMLTYAFDLLYEIYEEEGYAPSEIPELILTHNLRGTEIDGRAGALAAFALMMKARARQRRFLRKHVQPRIRVIEPAEFTPDELDRLVSAGGDRRAEEDFWQCFRHADMLGSLIRPDSETLAVAKAQAEDLDPDTLAGANLRERAEQVLCQAEYLAREYAVVVTNPPYMGSKNMDAVLSDWGKTHHPAAKADLFAAFIERCLALAEGGHGLVAMITMQGWMFLGSFEELRSRILSSAPPVTMAHLGERAFDSIGGEVVSTTAFILEQGRSPERQSCYLRLVEGSSEAEKEELLAEAVRGSAPRFTLTARELASVPGARIAYWLSPAMLRVFAEGSPLGEIAAPKQGLATADNSRFLRHWFEVSRDKSCFTAASREEAAASGAKWFPHLKGGAFRKWWGNQEYVVNWEHDGAEIQEFRDAGGKQKSRPQNIDSYFKPAISWSRLSSGDIGFRYSIPGFIPNDKSPFIVGDATESDLLSLLNSNVTNVLMSVLAPTIMFEIGQLSELPLHKSDNSGNGHFQSINQVSRRLTDLFRCDWDSYETSWGFTDSPLVGRAQFNGPLEDALGLWWNDSIDAAHEAQELETENNRYWACVYGLEDEVPTEVPLNRVSLASNPWFRYAPAKGEERSEAEYRGLFAADAVRDLISYAVGCMFGRYSLDEPGLILASQGETIQDYVARVPEPAFAPDGDNVIPVTQGDWFEDDIVARFRTFLKASFGEANLEENVRCIESVLGKPLRRYFLRDFYKDHCKRYSNRPIYWMFSSRPDGKGVFNALIYLHRYTPAALNTVLNEYLREFQTKLRAEIDQLERSDRSANLKRADKYRKDLLECEDYERDVLYPLATRNLDLDLDDGVLVNYLRFGKALVRIKAIEEKRRDVQSWTWIIAQLD</sequence>
<evidence type="ECO:0000256" key="1">
    <source>
        <dbReference type="ARBA" id="ARBA00011900"/>
    </source>
</evidence>
<comment type="caution">
    <text evidence="7">The sequence shown here is derived from an EMBL/GenBank/DDBJ whole genome shotgun (WGS) entry which is preliminary data.</text>
</comment>
<dbReference type="Pfam" id="PF07669">
    <property type="entry name" value="Eco57I"/>
    <property type="match status" value="1"/>
</dbReference>
<protein>
    <recommendedName>
        <fullName evidence="1">site-specific DNA-methyltransferase (adenine-specific)</fullName>
        <ecNumber evidence="1">2.1.1.72</ecNumber>
    </recommendedName>
</protein>
<dbReference type="PANTHER" id="PTHR33841">
    <property type="entry name" value="DNA METHYLTRANSFERASE YEEA-RELATED"/>
    <property type="match status" value="1"/>
</dbReference>
<feature type="domain" description="Type II methyltransferase M.TaqI-like" evidence="6">
    <location>
        <begin position="336"/>
        <end position="549"/>
    </location>
</feature>
<dbReference type="PROSITE" id="PS00092">
    <property type="entry name" value="N6_MTASE"/>
    <property type="match status" value="1"/>
</dbReference>